<evidence type="ECO:0008006" key="3">
    <source>
        <dbReference type="Google" id="ProtNLM"/>
    </source>
</evidence>
<dbReference type="InterPro" id="IPR011990">
    <property type="entry name" value="TPR-like_helical_dom_sf"/>
</dbReference>
<evidence type="ECO:0000313" key="2">
    <source>
        <dbReference type="Proteomes" id="UP001207605"/>
    </source>
</evidence>
<gene>
    <name evidence="1" type="ORF">OCV65_09945</name>
</gene>
<accession>A0ABT2S7J1</accession>
<name>A0ABT2S7J1_9FIRM</name>
<sequence length="508" mass="58337">MDIYTKVAGITQESVKDYKHHTLPNHVLSRQEMKTKQIENALRGFATGCAEEDIEAYCNTGAFSNRKKGFLFSKKGLYGSMFDYLRKKNPIPQPICYDELSDVSVAEDSADYMCLCYKGGRRESVCVSIYTGFLVTALKLILGTGEENLSAPSTDGMLTNDKSSESEYSYETARRCLKEGLDALEEKNEFAKVHYYYQAAKEGNPVAMEAMALCYAQGKEVPQSYEKALYWIGKGMKDDPEHLAETAEQIKNDAKEEAFIRNNPYIPELGKVIYIRDSAFLVLSRKLVKNVPGRRWVEMFVRELETSESGILTVGWNPQDEKLTFVSSYFSGYWPEKEDFEFPEQKVIAERYADRQIKGPDQAERYLDLQCTAYNIAYTGSDCELRLCYFESIDTFQDWKTYELYKIPIFGSNVTELDELRSEAPVEVCLWQGKAYFAATMERRVIEELLDDEIIFTKWDPELVDVFIEDVGRAWELVEFSFFSKYANPLYPEETCSPLGMIVGKFHM</sequence>
<keyword evidence="2" id="KW-1185">Reference proteome</keyword>
<organism evidence="1 2">
    <name type="scientific">Dorea ammoniilytica</name>
    <dbReference type="NCBI Taxonomy" id="2981788"/>
    <lineage>
        <taxon>Bacteria</taxon>
        <taxon>Bacillati</taxon>
        <taxon>Bacillota</taxon>
        <taxon>Clostridia</taxon>
        <taxon>Lachnospirales</taxon>
        <taxon>Lachnospiraceae</taxon>
        <taxon>Dorea</taxon>
    </lineage>
</organism>
<proteinExistence type="predicted"/>
<dbReference type="Gene3D" id="1.25.40.10">
    <property type="entry name" value="Tetratricopeptide repeat domain"/>
    <property type="match status" value="1"/>
</dbReference>
<protein>
    <recommendedName>
        <fullName evidence="3">Sel1 repeat family protein</fullName>
    </recommendedName>
</protein>
<reference evidence="1 2" key="1">
    <citation type="journal article" date="2021" name="ISME Commun">
        <title>Automated analysis of genomic sequences facilitates high-throughput and comprehensive description of bacteria.</title>
        <authorList>
            <person name="Hitch T.C.A."/>
        </authorList>
    </citation>
    <scope>NUCLEOTIDE SEQUENCE [LARGE SCALE GENOMIC DNA]</scope>
    <source>
        <strain evidence="1 2">Sanger_02</strain>
    </source>
</reference>
<dbReference type="RefSeq" id="WP_262581896.1">
    <property type="nucleotide sequence ID" value="NZ_JAOQJV010000013.1"/>
</dbReference>
<comment type="caution">
    <text evidence="1">The sequence shown here is derived from an EMBL/GenBank/DDBJ whole genome shotgun (WGS) entry which is preliminary data.</text>
</comment>
<evidence type="ECO:0000313" key="1">
    <source>
        <dbReference type="EMBL" id="MCU6700548.1"/>
    </source>
</evidence>
<dbReference type="EMBL" id="JAOQJV010000013">
    <property type="protein sequence ID" value="MCU6700548.1"/>
    <property type="molecule type" value="Genomic_DNA"/>
</dbReference>
<dbReference type="Proteomes" id="UP001207605">
    <property type="component" value="Unassembled WGS sequence"/>
</dbReference>
<dbReference type="SUPFAM" id="SSF81901">
    <property type="entry name" value="HCP-like"/>
    <property type="match status" value="1"/>
</dbReference>